<dbReference type="SUPFAM" id="SSF143081">
    <property type="entry name" value="BB1717-like"/>
    <property type="match status" value="1"/>
</dbReference>
<keyword evidence="3" id="KW-0227">DNA damage</keyword>
<dbReference type="EMBL" id="JAROCY010000005">
    <property type="protein sequence ID" value="MDF8332875.1"/>
    <property type="molecule type" value="Genomic_DNA"/>
</dbReference>
<evidence type="ECO:0000256" key="8">
    <source>
        <dbReference type="RuleBase" id="RU364100"/>
    </source>
</evidence>
<comment type="similarity">
    <text evidence="1 8">Belongs to the SOS response-associated peptidase family.</text>
</comment>
<dbReference type="InterPro" id="IPR036590">
    <property type="entry name" value="SRAP-like"/>
</dbReference>
<keyword evidence="5" id="KW-0190">Covalent protein-DNA linkage</keyword>
<keyword evidence="11" id="KW-1185">Reference proteome</keyword>
<dbReference type="PANTHER" id="PTHR13604">
    <property type="entry name" value="DC12-RELATED"/>
    <property type="match status" value="1"/>
</dbReference>
<dbReference type="Gene3D" id="3.90.1680.10">
    <property type="entry name" value="SOS response associated peptidase-like"/>
    <property type="match status" value="1"/>
</dbReference>
<evidence type="ECO:0000256" key="7">
    <source>
        <dbReference type="ARBA" id="ARBA00023239"/>
    </source>
</evidence>
<keyword evidence="7" id="KW-0456">Lyase</keyword>
<dbReference type="EC" id="3.4.-.-" evidence="8"/>
<keyword evidence="2 8" id="KW-0645">Protease</keyword>
<evidence type="ECO:0000256" key="5">
    <source>
        <dbReference type="ARBA" id="ARBA00023124"/>
    </source>
</evidence>
<accession>A0ABT6CG23</accession>
<evidence type="ECO:0000256" key="1">
    <source>
        <dbReference type="ARBA" id="ARBA00008136"/>
    </source>
</evidence>
<gene>
    <name evidence="10" type="ORF">POM99_06670</name>
</gene>
<name>A0ABT6CG23_9SPHN</name>
<feature type="region of interest" description="Disordered" evidence="9">
    <location>
        <begin position="190"/>
        <end position="211"/>
    </location>
</feature>
<organism evidence="10 11">
    <name type="scientific">Novosphingobium cyanobacteriorum</name>
    <dbReference type="NCBI Taxonomy" id="3024215"/>
    <lineage>
        <taxon>Bacteria</taxon>
        <taxon>Pseudomonadati</taxon>
        <taxon>Pseudomonadota</taxon>
        <taxon>Alphaproteobacteria</taxon>
        <taxon>Sphingomonadales</taxon>
        <taxon>Sphingomonadaceae</taxon>
        <taxon>Novosphingobium</taxon>
    </lineage>
</organism>
<dbReference type="InterPro" id="IPR003738">
    <property type="entry name" value="SRAP"/>
</dbReference>
<dbReference type="Pfam" id="PF02586">
    <property type="entry name" value="SRAP"/>
    <property type="match status" value="1"/>
</dbReference>
<protein>
    <recommendedName>
        <fullName evidence="8">Abasic site processing protein</fullName>
        <ecNumber evidence="8">3.4.-.-</ecNumber>
    </recommendedName>
</protein>
<evidence type="ECO:0000256" key="6">
    <source>
        <dbReference type="ARBA" id="ARBA00023125"/>
    </source>
</evidence>
<evidence type="ECO:0000313" key="10">
    <source>
        <dbReference type="EMBL" id="MDF8332875.1"/>
    </source>
</evidence>
<dbReference type="PANTHER" id="PTHR13604:SF0">
    <property type="entry name" value="ABASIC SITE PROCESSING PROTEIN HMCES"/>
    <property type="match status" value="1"/>
</dbReference>
<proteinExistence type="inferred from homology"/>
<feature type="compositionally biased region" description="Polar residues" evidence="9">
    <location>
        <begin position="202"/>
        <end position="211"/>
    </location>
</feature>
<evidence type="ECO:0000256" key="3">
    <source>
        <dbReference type="ARBA" id="ARBA00022763"/>
    </source>
</evidence>
<dbReference type="RefSeq" id="WP_277276079.1">
    <property type="nucleotide sequence ID" value="NZ_JAROCY010000005.1"/>
</dbReference>
<keyword evidence="6" id="KW-0238">DNA-binding</keyword>
<reference evidence="10 11" key="1">
    <citation type="submission" date="2023-03" db="EMBL/GenBank/DDBJ databases">
        <title>Novosphingobium cyanobacteriorum sp. nov., isolated from a eutrophic reservoir during the Microcystis bloom period.</title>
        <authorList>
            <person name="Kang M."/>
            <person name="Le V."/>
            <person name="Ko S.-R."/>
            <person name="Lee S.-A."/>
            <person name="Ahn C.-Y."/>
        </authorList>
    </citation>
    <scope>NUCLEOTIDE SEQUENCE [LARGE SCALE GENOMIC DNA]</scope>
    <source>
        <strain evidence="10 11">HBC54</strain>
    </source>
</reference>
<evidence type="ECO:0000256" key="9">
    <source>
        <dbReference type="SAM" id="MobiDB-lite"/>
    </source>
</evidence>
<evidence type="ECO:0000256" key="4">
    <source>
        <dbReference type="ARBA" id="ARBA00022801"/>
    </source>
</evidence>
<dbReference type="Proteomes" id="UP001222770">
    <property type="component" value="Unassembled WGS sequence"/>
</dbReference>
<comment type="caution">
    <text evidence="10">The sequence shown here is derived from an EMBL/GenBank/DDBJ whole genome shotgun (WGS) entry which is preliminary data.</text>
</comment>
<sequence length="211" mass="23528">MCNLYRMTGNAQAIAQLFAADTAGRNLPPFHEIFPDQMAPVVVAQDGARRLDMMRWGWPPFGQVKRPVTNIRNLDSPMWRGALADPARRCLVPVTEFSEWSLTPDPATGRKRKHWFTMRDAPLFAFAGLWRPTPEGARFAFLTCEANMTVGAVHPKAMPVMLRPGADCDRWLSAPLERAAALQCPFPDAEMHEVAPDDSPQEETSAQGKLL</sequence>
<evidence type="ECO:0000313" key="11">
    <source>
        <dbReference type="Proteomes" id="UP001222770"/>
    </source>
</evidence>
<keyword evidence="4 8" id="KW-0378">Hydrolase</keyword>
<evidence type="ECO:0000256" key="2">
    <source>
        <dbReference type="ARBA" id="ARBA00022670"/>
    </source>
</evidence>